<evidence type="ECO:0000313" key="1">
    <source>
        <dbReference type="EMBL" id="KAK8882161.1"/>
    </source>
</evidence>
<gene>
    <name evidence="1" type="ORF">M9Y10_044801</name>
</gene>
<dbReference type="EMBL" id="JAPFFF010000009">
    <property type="protein sequence ID" value="KAK8882161.1"/>
    <property type="molecule type" value="Genomic_DNA"/>
</dbReference>
<dbReference type="Gene3D" id="3.30.200.20">
    <property type="entry name" value="Phosphorylase Kinase, domain 1"/>
    <property type="match status" value="1"/>
</dbReference>
<accession>A0ABR2JTE6</accession>
<dbReference type="Proteomes" id="UP001470230">
    <property type="component" value="Unassembled WGS sequence"/>
</dbReference>
<dbReference type="InterPro" id="IPR011009">
    <property type="entry name" value="Kinase-like_dom_sf"/>
</dbReference>
<proteinExistence type="predicted"/>
<name>A0ABR2JTE6_9EUKA</name>
<comment type="caution">
    <text evidence="1">The sequence shown here is derived from an EMBL/GenBank/DDBJ whole genome shotgun (WGS) entry which is preliminary data.</text>
</comment>
<organism evidence="1 2">
    <name type="scientific">Tritrichomonas musculus</name>
    <dbReference type="NCBI Taxonomy" id="1915356"/>
    <lineage>
        <taxon>Eukaryota</taxon>
        <taxon>Metamonada</taxon>
        <taxon>Parabasalia</taxon>
        <taxon>Tritrichomonadida</taxon>
        <taxon>Tritrichomonadidae</taxon>
        <taxon>Tritrichomonas</taxon>
    </lineage>
</organism>
<sequence length="320" mass="37757">MNYERTNNKKNYEIGPYIRRTKLFDDFYGIDKDDGNKVVIRIFPFPYNLSNEAINRIKNIHNKLGKSIYAQELLECPQDQGTGITSLIFKYYPKIPLETLRESGELFYTKFIPSFIYKGILCLQELRNLKICHHDICLENVYFAMENEASNNNEKNVNQNPLKFTFKLLNWTFATVAHGNSQSNNMNQNKSLFNTNNTGKNPNGSMVDERKDHKVAITPRYQYNCNLEDTLTKDPYKRDLWDFAITVLSLFNEEGIPELLSQIDNKSKINWIPFLKNYHQYKEHCQKVKFFFEKVFDLKCSSEKILIDLIFNDFFTLDFL</sequence>
<protein>
    <recommendedName>
        <fullName evidence="3">Protein kinase domain-containing protein</fullName>
    </recommendedName>
</protein>
<dbReference type="Gene3D" id="1.10.510.10">
    <property type="entry name" value="Transferase(Phosphotransferase) domain 1"/>
    <property type="match status" value="1"/>
</dbReference>
<evidence type="ECO:0000313" key="2">
    <source>
        <dbReference type="Proteomes" id="UP001470230"/>
    </source>
</evidence>
<evidence type="ECO:0008006" key="3">
    <source>
        <dbReference type="Google" id="ProtNLM"/>
    </source>
</evidence>
<dbReference type="SUPFAM" id="SSF56112">
    <property type="entry name" value="Protein kinase-like (PK-like)"/>
    <property type="match status" value="1"/>
</dbReference>
<reference evidence="1 2" key="1">
    <citation type="submission" date="2024-04" db="EMBL/GenBank/DDBJ databases">
        <title>Tritrichomonas musculus Genome.</title>
        <authorList>
            <person name="Alves-Ferreira E."/>
            <person name="Grigg M."/>
            <person name="Lorenzi H."/>
            <person name="Galac M."/>
        </authorList>
    </citation>
    <scope>NUCLEOTIDE SEQUENCE [LARGE SCALE GENOMIC DNA]</scope>
    <source>
        <strain evidence="1 2">EAF2021</strain>
    </source>
</reference>
<keyword evidence="2" id="KW-1185">Reference proteome</keyword>